<accession>A0ABP0ZPZ4</accession>
<feature type="chain" id="PRO_5045514068" evidence="1">
    <location>
        <begin position="20"/>
        <end position="81"/>
    </location>
</feature>
<keyword evidence="3" id="KW-1185">Reference proteome</keyword>
<name>A0ABP0ZPZ4_9ASCO</name>
<keyword evidence="1" id="KW-0732">Signal</keyword>
<dbReference type="RefSeq" id="XP_066830333.1">
    <property type="nucleotide sequence ID" value="XM_066973500.1"/>
</dbReference>
<sequence>MHFTSVISSFIFAACATNALFLPTNVNDFETLTVISDVEKLYEMYPNGKVFDDIIDPNEKIFVYDVEKSLPWAKRGAGARK</sequence>
<protein>
    <submittedName>
        <fullName evidence="2">Uncharacterized protein</fullName>
    </submittedName>
</protein>
<dbReference type="EMBL" id="OZ022408">
    <property type="protein sequence ID" value="CAK9439171.1"/>
    <property type="molecule type" value="Genomic_DNA"/>
</dbReference>
<evidence type="ECO:0000313" key="2">
    <source>
        <dbReference type="EMBL" id="CAK9439171.1"/>
    </source>
</evidence>
<evidence type="ECO:0000313" key="3">
    <source>
        <dbReference type="Proteomes" id="UP001497383"/>
    </source>
</evidence>
<organism evidence="2 3">
    <name type="scientific">Lodderomyces beijingensis</name>
    <dbReference type="NCBI Taxonomy" id="1775926"/>
    <lineage>
        <taxon>Eukaryota</taxon>
        <taxon>Fungi</taxon>
        <taxon>Dikarya</taxon>
        <taxon>Ascomycota</taxon>
        <taxon>Saccharomycotina</taxon>
        <taxon>Pichiomycetes</taxon>
        <taxon>Debaryomycetaceae</taxon>
        <taxon>Candida/Lodderomyces clade</taxon>
        <taxon>Lodderomyces</taxon>
    </lineage>
</organism>
<gene>
    <name evidence="2" type="ORF">LODBEIA_P33950</name>
</gene>
<proteinExistence type="predicted"/>
<dbReference type="GeneID" id="92208591"/>
<dbReference type="Proteomes" id="UP001497383">
    <property type="component" value="Chromosome 4"/>
</dbReference>
<reference evidence="2 3" key="1">
    <citation type="submission" date="2024-03" db="EMBL/GenBank/DDBJ databases">
        <authorList>
            <person name="Brejova B."/>
        </authorList>
    </citation>
    <scope>NUCLEOTIDE SEQUENCE [LARGE SCALE GENOMIC DNA]</scope>
    <source>
        <strain evidence="2 3">CBS 14171</strain>
    </source>
</reference>
<evidence type="ECO:0000256" key="1">
    <source>
        <dbReference type="SAM" id="SignalP"/>
    </source>
</evidence>
<feature type="signal peptide" evidence="1">
    <location>
        <begin position="1"/>
        <end position="19"/>
    </location>
</feature>